<comment type="similarity">
    <text evidence="1">Belongs to the NmrA-type oxidoreductase family.</text>
</comment>
<dbReference type="InterPro" id="IPR051164">
    <property type="entry name" value="NmrA-like_oxidored"/>
</dbReference>
<evidence type="ECO:0000256" key="1">
    <source>
        <dbReference type="ARBA" id="ARBA00006328"/>
    </source>
</evidence>
<dbReference type="EMBL" id="LWBO01000007">
    <property type="protein sequence ID" value="OQP50137.1"/>
    <property type="molecule type" value="Genomic_DNA"/>
</dbReference>
<dbReference type="Proteomes" id="UP000192277">
    <property type="component" value="Unassembled WGS sequence"/>
</dbReference>
<protein>
    <submittedName>
        <fullName evidence="5">NmrA family protein</fullName>
    </submittedName>
</protein>
<sequence>MTHKDKPLITIVGISGKQGRSVANTLLQSGRYRVRGLTRRLDSPAALSLAAQGAELVSVPLALGNKKAFVEAFRGSDGVFLLTPSIVPPATHEVELGKQLADAAVEAGVRHIIFSSLENVDKISGGILFAPHFTDKANIEAYIRTLPVTSSFIYMAFFYTNLMEFYPPAMKGDTLVFPIYLPKDFRAPFVDPLTATGPAVLEIFSNPDKYAGMSLPVIGDLISPQEMVDTFMQVTGRKAEYTSAFTQEELLYHFPDFSSNEMLVREIIGMVAYAVEYGYFSNNRDLLWSRQINPHTLNWEQFLRTTGWNGEKLSC</sequence>
<gene>
    <name evidence="5" type="ORF">A4D02_27270</name>
</gene>
<dbReference type="SUPFAM" id="SSF51735">
    <property type="entry name" value="NAD(P)-binding Rossmann-fold domains"/>
    <property type="match status" value="1"/>
</dbReference>
<name>A0ABX3NZS4_9BACT</name>
<dbReference type="Gene3D" id="3.90.25.10">
    <property type="entry name" value="UDP-galactose 4-epimerase, domain 1"/>
    <property type="match status" value="1"/>
</dbReference>
<evidence type="ECO:0000313" key="6">
    <source>
        <dbReference type="Proteomes" id="UP000192277"/>
    </source>
</evidence>
<evidence type="ECO:0000259" key="4">
    <source>
        <dbReference type="Pfam" id="PF05368"/>
    </source>
</evidence>
<accession>A0ABX3NZS4</accession>
<organism evidence="5 6">
    <name type="scientific">Niastella koreensis</name>
    <dbReference type="NCBI Taxonomy" id="354356"/>
    <lineage>
        <taxon>Bacteria</taxon>
        <taxon>Pseudomonadati</taxon>
        <taxon>Bacteroidota</taxon>
        <taxon>Chitinophagia</taxon>
        <taxon>Chitinophagales</taxon>
        <taxon>Chitinophagaceae</taxon>
        <taxon>Niastella</taxon>
    </lineage>
</organism>
<dbReference type="InterPro" id="IPR036291">
    <property type="entry name" value="NAD(P)-bd_dom_sf"/>
</dbReference>
<dbReference type="Pfam" id="PF05368">
    <property type="entry name" value="NmrA"/>
    <property type="match status" value="1"/>
</dbReference>
<keyword evidence="6" id="KW-1185">Reference proteome</keyword>
<comment type="caution">
    <text evidence="5">The sequence shown here is derived from an EMBL/GenBank/DDBJ whole genome shotgun (WGS) entry which is preliminary data.</text>
</comment>
<dbReference type="CDD" id="cd05251">
    <property type="entry name" value="NmrA_like_SDR_a"/>
    <property type="match status" value="1"/>
</dbReference>
<dbReference type="InterPro" id="IPR008030">
    <property type="entry name" value="NmrA-like"/>
</dbReference>
<evidence type="ECO:0000256" key="2">
    <source>
        <dbReference type="ARBA" id="ARBA00022857"/>
    </source>
</evidence>
<dbReference type="RefSeq" id="WP_014219457.1">
    <property type="nucleotide sequence ID" value="NZ_LWBO01000007.1"/>
</dbReference>
<keyword evidence="2" id="KW-0521">NADP</keyword>
<proteinExistence type="inferred from homology"/>
<evidence type="ECO:0000313" key="5">
    <source>
        <dbReference type="EMBL" id="OQP50137.1"/>
    </source>
</evidence>
<dbReference type="PANTHER" id="PTHR42748">
    <property type="entry name" value="NITROGEN METABOLITE REPRESSION PROTEIN NMRA FAMILY MEMBER"/>
    <property type="match status" value="1"/>
</dbReference>
<dbReference type="Gene3D" id="3.40.50.720">
    <property type="entry name" value="NAD(P)-binding Rossmann-like Domain"/>
    <property type="match status" value="1"/>
</dbReference>
<dbReference type="PANTHER" id="PTHR42748:SF30">
    <property type="entry name" value="NMRA-LIKE DOMAIN-CONTAINING PROTEIN"/>
    <property type="match status" value="1"/>
</dbReference>
<keyword evidence="3" id="KW-0560">Oxidoreductase</keyword>
<evidence type="ECO:0000256" key="3">
    <source>
        <dbReference type="ARBA" id="ARBA00023002"/>
    </source>
</evidence>
<reference evidence="5 6" key="1">
    <citation type="submission" date="2016-04" db="EMBL/GenBank/DDBJ databases">
        <authorList>
            <person name="Chen L."/>
            <person name="Zhuang W."/>
            <person name="Wang G."/>
        </authorList>
    </citation>
    <scope>NUCLEOTIDE SEQUENCE [LARGE SCALE GENOMIC DNA]</scope>
    <source>
        <strain evidence="6">GR20</strain>
    </source>
</reference>
<feature type="domain" description="NmrA-like" evidence="4">
    <location>
        <begin position="6"/>
        <end position="301"/>
    </location>
</feature>